<sequence>MEKRKVTPEEVVELMKKDGEIITIEQAQIVLDFMYKFARITLDVFFDKSKDE</sequence>
<organism evidence="1 2">
    <name type="scientific">Mucilaginibacter mallensis</name>
    <dbReference type="NCBI Taxonomy" id="652787"/>
    <lineage>
        <taxon>Bacteria</taxon>
        <taxon>Pseudomonadati</taxon>
        <taxon>Bacteroidota</taxon>
        <taxon>Sphingobacteriia</taxon>
        <taxon>Sphingobacteriales</taxon>
        <taxon>Sphingobacteriaceae</taxon>
        <taxon>Mucilaginibacter</taxon>
    </lineage>
</organism>
<dbReference type="Proteomes" id="UP000199679">
    <property type="component" value="Chromosome I"/>
</dbReference>
<name>A0A1H1TZP3_MUCMA</name>
<protein>
    <submittedName>
        <fullName evidence="1">Uncharacterized protein</fullName>
    </submittedName>
</protein>
<dbReference type="STRING" id="652787.SAMN05216490_1554"/>
<reference evidence="1 2" key="1">
    <citation type="submission" date="2016-10" db="EMBL/GenBank/DDBJ databases">
        <authorList>
            <person name="de Groot N.N."/>
        </authorList>
    </citation>
    <scope>NUCLEOTIDE SEQUENCE [LARGE SCALE GENOMIC DNA]</scope>
    <source>
        <strain evidence="1 2">MP1X4</strain>
    </source>
</reference>
<dbReference type="RefSeq" id="WP_172829224.1">
    <property type="nucleotide sequence ID" value="NZ_LT629740.1"/>
</dbReference>
<dbReference type="EMBL" id="LT629740">
    <property type="protein sequence ID" value="SDS65456.1"/>
    <property type="molecule type" value="Genomic_DNA"/>
</dbReference>
<evidence type="ECO:0000313" key="2">
    <source>
        <dbReference type="Proteomes" id="UP000199679"/>
    </source>
</evidence>
<gene>
    <name evidence="1" type="ORF">SAMN05216490_1554</name>
</gene>
<keyword evidence="2" id="KW-1185">Reference proteome</keyword>
<dbReference type="AlphaFoldDB" id="A0A1H1TZP3"/>
<evidence type="ECO:0000313" key="1">
    <source>
        <dbReference type="EMBL" id="SDS65456.1"/>
    </source>
</evidence>
<proteinExistence type="predicted"/>
<accession>A0A1H1TZP3</accession>